<feature type="compositionally biased region" description="Polar residues" evidence="1">
    <location>
        <begin position="45"/>
        <end position="58"/>
    </location>
</feature>
<proteinExistence type="predicted"/>
<accession>A0A177A904</accession>
<feature type="region of interest" description="Disordered" evidence="1">
    <location>
        <begin position="114"/>
        <end position="157"/>
    </location>
</feature>
<sequence>MTRYCQSPVAVPTVLGKSWFASTVLAVPDCEPSQTPDYADRRQTKSNASASTPLNSHISLRKSGGRASLHCTYIYPFTQSLPKPPHTPLSQVKKSLRHQLPGFIYSSHAEYHCATSRPKNTERRIHPSSSRADGSRRYPDATFPLTSHESMNASQIS</sequence>
<organism evidence="2">
    <name type="scientific">Pseudogymnoascus destructans</name>
    <dbReference type="NCBI Taxonomy" id="655981"/>
    <lineage>
        <taxon>Eukaryota</taxon>
        <taxon>Fungi</taxon>
        <taxon>Dikarya</taxon>
        <taxon>Ascomycota</taxon>
        <taxon>Pezizomycotina</taxon>
        <taxon>Leotiomycetes</taxon>
        <taxon>Thelebolales</taxon>
        <taxon>Thelebolaceae</taxon>
        <taxon>Pseudogymnoascus</taxon>
    </lineage>
</organism>
<evidence type="ECO:0000256" key="1">
    <source>
        <dbReference type="SAM" id="MobiDB-lite"/>
    </source>
</evidence>
<protein>
    <submittedName>
        <fullName evidence="2">Uncharacterized protein</fullName>
    </submittedName>
</protein>
<dbReference type="GeneID" id="36287950"/>
<dbReference type="EMBL" id="KV441396">
    <property type="protein sequence ID" value="OAF58628.1"/>
    <property type="molecule type" value="Genomic_DNA"/>
</dbReference>
<gene>
    <name evidence="2" type="ORF">VC83_04881</name>
</gene>
<reference evidence="2" key="1">
    <citation type="submission" date="2016-03" db="EMBL/GenBank/DDBJ databases">
        <title>Updated assembly of Pseudogymnoascus destructans, the fungus causing white-nose syndrome of bats.</title>
        <authorList>
            <person name="Palmer J.M."/>
            <person name="Drees K.P."/>
            <person name="Foster J.T."/>
            <person name="Lindner D.L."/>
        </authorList>
    </citation>
    <scope>NUCLEOTIDE SEQUENCE [LARGE SCALE GENOMIC DNA]</scope>
    <source>
        <strain evidence="2">20631-21</strain>
    </source>
</reference>
<dbReference type="Proteomes" id="UP000077154">
    <property type="component" value="Unassembled WGS sequence"/>
</dbReference>
<evidence type="ECO:0000313" key="2">
    <source>
        <dbReference type="EMBL" id="OAF58628.1"/>
    </source>
</evidence>
<dbReference type="RefSeq" id="XP_024323912.1">
    <property type="nucleotide sequence ID" value="XM_024468508.1"/>
</dbReference>
<feature type="region of interest" description="Disordered" evidence="1">
    <location>
        <begin position="31"/>
        <end position="61"/>
    </location>
</feature>
<name>A0A177A904_9PEZI</name>
<dbReference type="AlphaFoldDB" id="A0A177A904"/>
<feature type="compositionally biased region" description="Polar residues" evidence="1">
    <location>
        <begin position="144"/>
        <end position="157"/>
    </location>
</feature>